<dbReference type="GO" id="GO:0004527">
    <property type="term" value="F:exonuclease activity"/>
    <property type="evidence" value="ECO:0007669"/>
    <property type="project" value="UniProtKB-KW"/>
</dbReference>
<comment type="caution">
    <text evidence="1">The sequence shown here is derived from an EMBL/GenBank/DDBJ whole genome shotgun (WGS) entry which is preliminary data.</text>
</comment>
<keyword evidence="1" id="KW-0269">Exonuclease</keyword>
<gene>
    <name evidence="1" type="ORF">CTI12_AA126140</name>
</gene>
<dbReference type="EMBL" id="PKPP01002451">
    <property type="protein sequence ID" value="PWA75197.1"/>
    <property type="molecule type" value="Genomic_DNA"/>
</dbReference>
<dbReference type="OrthoDB" id="2959108at2759"/>
<dbReference type="AlphaFoldDB" id="A0A2U1NNV0"/>
<organism evidence="1 2">
    <name type="scientific">Artemisia annua</name>
    <name type="common">Sweet wormwood</name>
    <dbReference type="NCBI Taxonomy" id="35608"/>
    <lineage>
        <taxon>Eukaryota</taxon>
        <taxon>Viridiplantae</taxon>
        <taxon>Streptophyta</taxon>
        <taxon>Embryophyta</taxon>
        <taxon>Tracheophyta</taxon>
        <taxon>Spermatophyta</taxon>
        <taxon>Magnoliopsida</taxon>
        <taxon>eudicotyledons</taxon>
        <taxon>Gunneridae</taxon>
        <taxon>Pentapetalae</taxon>
        <taxon>asterids</taxon>
        <taxon>campanulids</taxon>
        <taxon>Asterales</taxon>
        <taxon>Asteraceae</taxon>
        <taxon>Asteroideae</taxon>
        <taxon>Anthemideae</taxon>
        <taxon>Artemisiinae</taxon>
        <taxon>Artemisia</taxon>
    </lineage>
</organism>
<name>A0A2U1NNV0_ARTAN</name>
<keyword evidence="1" id="KW-0540">Nuclease</keyword>
<dbReference type="Proteomes" id="UP000245207">
    <property type="component" value="Unassembled WGS sequence"/>
</dbReference>
<dbReference type="InterPro" id="IPR036279">
    <property type="entry name" value="5-3_exonuclease_C_sf"/>
</dbReference>
<dbReference type="STRING" id="35608.A0A2U1NNV0"/>
<evidence type="ECO:0000313" key="2">
    <source>
        <dbReference type="Proteomes" id="UP000245207"/>
    </source>
</evidence>
<evidence type="ECO:0000313" key="1">
    <source>
        <dbReference type="EMBL" id="PWA75197.1"/>
    </source>
</evidence>
<keyword evidence="2" id="KW-1185">Reference proteome</keyword>
<proteinExistence type="predicted"/>
<protein>
    <submittedName>
        <fullName evidence="1">5'-3' exonuclease family protein</fullName>
    </submittedName>
</protein>
<sequence length="128" mass="13907">MGQVSTETWHTGNDHDLKGVQGIGLETALSFVKLFSEDEVLDKLCLLGSGNTLDKIYIGDGVHNLDENLARTRCSHCSLCGHPGSKRSHLKDSCERCSLIADEGCVQKPIGFKCDCLSCDQVVDPDPE</sequence>
<keyword evidence="1" id="KW-0378">Hydrolase</keyword>
<accession>A0A2U1NNV0</accession>
<dbReference type="SUPFAM" id="SSF47807">
    <property type="entry name" value="5' to 3' exonuclease, C-terminal subdomain"/>
    <property type="match status" value="1"/>
</dbReference>
<reference evidence="1 2" key="1">
    <citation type="journal article" date="2018" name="Mol. Plant">
        <title>The genome of Artemisia annua provides insight into the evolution of Asteraceae family and artemisinin biosynthesis.</title>
        <authorList>
            <person name="Shen Q."/>
            <person name="Zhang L."/>
            <person name="Liao Z."/>
            <person name="Wang S."/>
            <person name="Yan T."/>
            <person name="Shi P."/>
            <person name="Liu M."/>
            <person name="Fu X."/>
            <person name="Pan Q."/>
            <person name="Wang Y."/>
            <person name="Lv Z."/>
            <person name="Lu X."/>
            <person name="Zhang F."/>
            <person name="Jiang W."/>
            <person name="Ma Y."/>
            <person name="Chen M."/>
            <person name="Hao X."/>
            <person name="Li L."/>
            <person name="Tang Y."/>
            <person name="Lv G."/>
            <person name="Zhou Y."/>
            <person name="Sun X."/>
            <person name="Brodelius P.E."/>
            <person name="Rose J.K.C."/>
            <person name="Tang K."/>
        </authorList>
    </citation>
    <scope>NUCLEOTIDE SEQUENCE [LARGE SCALE GENOMIC DNA]</scope>
    <source>
        <strain evidence="2">cv. Huhao1</strain>
        <tissue evidence="1">Leaf</tissue>
    </source>
</reference>